<name>A0A1H0JUT9_9BACT</name>
<evidence type="ECO:0000313" key="8">
    <source>
        <dbReference type="EMBL" id="SDH44018.1"/>
    </source>
</evidence>
<accession>A0A1G8BT12</accession>
<dbReference type="Proteomes" id="UP000199134">
    <property type="component" value="Unassembled WGS sequence"/>
</dbReference>
<evidence type="ECO:0000313" key="16">
    <source>
        <dbReference type="EMBL" id="SDO60483.1"/>
    </source>
</evidence>
<evidence type="ECO:0000313" key="19">
    <source>
        <dbReference type="Proteomes" id="UP000199134"/>
    </source>
</evidence>
<dbReference type="InterPro" id="IPR045505">
    <property type="entry name" value="DUF6486"/>
</dbReference>
<dbReference type="EMBL" id="FNCQ01000027">
    <property type="protein sequence ID" value="SDH42311.1"/>
    <property type="molecule type" value="Genomic_DNA"/>
</dbReference>
<evidence type="ECO:0000313" key="5">
    <source>
        <dbReference type="EMBL" id="SDH32751.1"/>
    </source>
</evidence>
<evidence type="ECO:0000313" key="6">
    <source>
        <dbReference type="EMBL" id="SDH36238.1"/>
    </source>
</evidence>
<evidence type="ECO:0000313" key="7">
    <source>
        <dbReference type="EMBL" id="SDH42311.1"/>
    </source>
</evidence>
<evidence type="ECO:0000313" key="11">
    <source>
        <dbReference type="EMBL" id="SDO24321.1"/>
    </source>
</evidence>
<dbReference type="PROSITE" id="PS51257">
    <property type="entry name" value="PROKAR_LIPOPROTEIN"/>
    <property type="match status" value="1"/>
</dbReference>
<evidence type="ECO:0000313" key="13">
    <source>
        <dbReference type="EMBL" id="SDO47289.1"/>
    </source>
</evidence>
<dbReference type="EMBL" id="FNIW01000014">
    <property type="protein sequence ID" value="SDO28259.1"/>
    <property type="molecule type" value="Genomic_DNA"/>
</dbReference>
<evidence type="ECO:0000313" key="3">
    <source>
        <dbReference type="EMBL" id="SDG97206.1"/>
    </source>
</evidence>
<evidence type="ECO:0000313" key="9">
    <source>
        <dbReference type="EMBL" id="SDN69086.1"/>
    </source>
</evidence>
<sequence>MKNKTFWKFAIQTAISVLSAIATALGVTSCMA</sequence>
<dbReference type="EMBL" id="FNCQ01000014">
    <property type="protein sequence ID" value="SDG97206.1"/>
    <property type="molecule type" value="Genomic_DNA"/>
</dbReference>
<dbReference type="EMBL" id="FNIW01000012">
    <property type="protein sequence ID" value="SDO24321.1"/>
    <property type="molecule type" value="Genomic_DNA"/>
</dbReference>
<dbReference type="EMBL" id="FNCQ01000003">
    <property type="protein sequence ID" value="SDG34460.1"/>
    <property type="molecule type" value="Genomic_DNA"/>
</dbReference>
<dbReference type="EMBL" id="FNCQ01000022">
    <property type="protein sequence ID" value="SDH32751.1"/>
    <property type="molecule type" value="Genomic_DNA"/>
</dbReference>
<evidence type="ECO:0000313" key="2">
    <source>
        <dbReference type="EMBL" id="SDG75778.1"/>
    </source>
</evidence>
<dbReference type="EMBL" id="FNCQ01000029">
    <property type="protein sequence ID" value="SDH44018.1"/>
    <property type="molecule type" value="Genomic_DNA"/>
</dbReference>
<evidence type="ECO:0000313" key="17">
    <source>
        <dbReference type="EMBL" id="SDO60988.1"/>
    </source>
</evidence>
<dbReference type="EMBL" id="FNIW01000006">
    <property type="protein sequence ID" value="SDN98960.1"/>
    <property type="molecule type" value="Genomic_DNA"/>
</dbReference>
<evidence type="ECO:0000313" key="12">
    <source>
        <dbReference type="EMBL" id="SDO28259.1"/>
    </source>
</evidence>
<accession>A0A1H0JUT9</accession>
<dbReference type="EMBL" id="FNIW01000021">
    <property type="protein sequence ID" value="SDO47289.1"/>
    <property type="molecule type" value="Genomic_DNA"/>
</dbReference>
<dbReference type="EMBL" id="FNIW01000026">
    <property type="protein sequence ID" value="SDO56397.1"/>
    <property type="molecule type" value="Genomic_DNA"/>
</dbReference>
<protein>
    <recommendedName>
        <fullName evidence="20">Smalltalk protein</fullName>
    </recommendedName>
</protein>
<evidence type="ECO:0000313" key="10">
    <source>
        <dbReference type="EMBL" id="SDN98960.1"/>
    </source>
</evidence>
<reference evidence="1 19" key="2">
    <citation type="submission" date="2016-10" db="EMBL/GenBank/DDBJ databases">
        <authorList>
            <person name="de Groot N.N."/>
        </authorList>
    </citation>
    <scope>NUCLEOTIDE SEQUENCE [LARGE SCALE GENOMIC DNA]</scope>
    <source>
        <strain evidence="19">BP1-145</strain>
        <strain evidence="1">BP1-148</strain>
    </source>
</reference>
<evidence type="ECO:0000313" key="15">
    <source>
        <dbReference type="EMBL" id="SDO56397.1"/>
    </source>
</evidence>
<evidence type="ECO:0000313" key="1">
    <source>
        <dbReference type="EMBL" id="SDG34460.1"/>
    </source>
</evidence>
<dbReference type="RefSeq" id="WP_176756895.1">
    <property type="nucleotide sequence ID" value="NZ_CP091790.1"/>
</dbReference>
<reference evidence="13 18" key="1">
    <citation type="submission" date="2016-10" db="EMBL/GenBank/DDBJ databases">
        <authorList>
            <person name="Varghese N."/>
            <person name="Submissions S."/>
        </authorList>
    </citation>
    <scope>NUCLEOTIDE SEQUENCE</scope>
    <source>
        <strain evidence="13">BP1-145</strain>
        <strain evidence="18">BP1-148</strain>
    </source>
</reference>
<evidence type="ECO:0000313" key="14">
    <source>
        <dbReference type="EMBL" id="SDO53790.1"/>
    </source>
</evidence>
<organism evidence="13 19">
    <name type="scientific">Prevotella communis</name>
    <dbReference type="NCBI Taxonomy" id="2913614"/>
    <lineage>
        <taxon>Bacteria</taxon>
        <taxon>Pseudomonadati</taxon>
        <taxon>Bacteroidota</taxon>
        <taxon>Bacteroidia</taxon>
        <taxon>Bacteroidales</taxon>
        <taxon>Prevotellaceae</taxon>
        <taxon>Prevotella</taxon>
    </lineage>
</organism>
<proteinExistence type="predicted"/>
<dbReference type="EMBL" id="FNCQ01000018">
    <property type="protein sequence ID" value="SDH14355.1"/>
    <property type="molecule type" value="Genomic_DNA"/>
</dbReference>
<dbReference type="AlphaFoldDB" id="A0A1H0JUT9"/>
<dbReference type="EMBL" id="FNIW01000002">
    <property type="protein sequence ID" value="SDN69086.1"/>
    <property type="molecule type" value="Genomic_DNA"/>
</dbReference>
<dbReference type="EMBL" id="FNCQ01000024">
    <property type="protein sequence ID" value="SDH36238.1"/>
    <property type="molecule type" value="Genomic_DNA"/>
</dbReference>
<dbReference type="EMBL" id="FNIW01000025">
    <property type="protein sequence ID" value="SDO53790.1"/>
    <property type="molecule type" value="Genomic_DNA"/>
</dbReference>
<dbReference type="NCBIfam" id="NF033879">
    <property type="entry name" value="smalltalk"/>
    <property type="match status" value="1"/>
</dbReference>
<gene>
    <name evidence="9" type="ORF">SAMN04487900_10246</name>
    <name evidence="10" type="ORF">SAMN04487900_106146</name>
    <name evidence="11" type="ORF">SAMN04487900_11273</name>
    <name evidence="12" type="ORF">SAMN04487900_1142</name>
    <name evidence="13" type="ORF">SAMN04487900_12172</name>
    <name evidence="14" type="ORF">SAMN04487900_1251</name>
    <name evidence="15" type="ORF">SAMN04487900_12644</name>
    <name evidence="16" type="ORF">SAMN04487900_1341</name>
    <name evidence="17" type="ORF">SAMN04487900_1361</name>
    <name evidence="1" type="ORF">SAMN04487901_1033</name>
    <name evidence="2" type="ORF">SAMN04487901_1092</name>
    <name evidence="3" type="ORF">SAMN04487901_1148</name>
    <name evidence="4" type="ORF">SAMN04487901_1182</name>
    <name evidence="5" type="ORF">SAMN04487901_12246</name>
    <name evidence="6" type="ORF">SAMN04487901_1242</name>
    <name evidence="7" type="ORF">SAMN04487901_1272</name>
    <name evidence="8" type="ORF">SAMN04487901_12910</name>
</gene>
<keyword evidence="18" id="KW-1185">Reference proteome</keyword>
<evidence type="ECO:0000313" key="18">
    <source>
        <dbReference type="Proteomes" id="UP000198779"/>
    </source>
</evidence>
<dbReference type="EMBL" id="FNIW01000034">
    <property type="protein sequence ID" value="SDO60483.1"/>
    <property type="molecule type" value="Genomic_DNA"/>
</dbReference>
<evidence type="ECO:0008006" key="20">
    <source>
        <dbReference type="Google" id="ProtNLM"/>
    </source>
</evidence>
<dbReference type="Pfam" id="PF20096">
    <property type="entry name" value="DUF6486"/>
    <property type="match status" value="1"/>
</dbReference>
<dbReference type="Proteomes" id="UP000198779">
    <property type="component" value="Unassembled WGS sequence"/>
</dbReference>
<dbReference type="EMBL" id="FNIW01000036">
    <property type="protein sequence ID" value="SDO60988.1"/>
    <property type="molecule type" value="Genomic_DNA"/>
</dbReference>
<evidence type="ECO:0000313" key="4">
    <source>
        <dbReference type="EMBL" id="SDH14355.1"/>
    </source>
</evidence>
<dbReference type="EMBL" id="FNCQ01000009">
    <property type="protein sequence ID" value="SDG75778.1"/>
    <property type="molecule type" value="Genomic_DNA"/>
</dbReference>